<evidence type="ECO:0000313" key="1">
    <source>
        <dbReference type="EMBL" id="MBP2383665.1"/>
    </source>
</evidence>
<reference evidence="1 2" key="1">
    <citation type="submission" date="2021-03" db="EMBL/GenBank/DDBJ databases">
        <title>Sequencing the genomes of 1000 actinobacteria strains.</title>
        <authorList>
            <person name="Klenk H.-P."/>
        </authorList>
    </citation>
    <scope>NUCLEOTIDE SEQUENCE [LARGE SCALE GENOMIC DNA]</scope>
    <source>
        <strain evidence="1 2">DSM 14566</strain>
    </source>
</reference>
<proteinExistence type="predicted"/>
<name>A0ABS4X5E5_9MICO</name>
<dbReference type="RefSeq" id="WP_245354607.1">
    <property type="nucleotide sequence ID" value="NZ_BAAAJW010000022.1"/>
</dbReference>
<dbReference type="Proteomes" id="UP001519290">
    <property type="component" value="Unassembled WGS sequence"/>
</dbReference>
<organism evidence="1 2">
    <name type="scientific">Brachybacterium sacelli</name>
    <dbReference type="NCBI Taxonomy" id="173364"/>
    <lineage>
        <taxon>Bacteria</taxon>
        <taxon>Bacillati</taxon>
        <taxon>Actinomycetota</taxon>
        <taxon>Actinomycetes</taxon>
        <taxon>Micrococcales</taxon>
        <taxon>Dermabacteraceae</taxon>
        <taxon>Brachybacterium</taxon>
    </lineage>
</organism>
<gene>
    <name evidence="1" type="ORF">JOF43_003654</name>
</gene>
<accession>A0ABS4X5E5</accession>
<dbReference type="EMBL" id="JAGIOD010000002">
    <property type="protein sequence ID" value="MBP2383665.1"/>
    <property type="molecule type" value="Genomic_DNA"/>
</dbReference>
<evidence type="ECO:0000313" key="2">
    <source>
        <dbReference type="Proteomes" id="UP001519290"/>
    </source>
</evidence>
<sequence length="76" mass="8161">MGEQQMSALVVQSGDDDPLRALAAVAELHGEVNRAEAVVVRRARMSGASWAQIARVLGVSRQAVHKKYGGTRFSRG</sequence>
<protein>
    <submittedName>
        <fullName evidence="1">Uncharacterized protein</fullName>
    </submittedName>
</protein>
<keyword evidence="2" id="KW-1185">Reference proteome</keyword>
<comment type="caution">
    <text evidence="1">The sequence shown here is derived from an EMBL/GenBank/DDBJ whole genome shotgun (WGS) entry which is preliminary data.</text>
</comment>